<evidence type="ECO:0000313" key="1">
    <source>
        <dbReference type="EMBL" id="GAA0592824.1"/>
    </source>
</evidence>
<comment type="caution">
    <text evidence="1">The sequence shown here is derived from an EMBL/GenBank/DDBJ whole genome shotgun (WGS) entry which is preliminary data.</text>
</comment>
<dbReference type="EMBL" id="BAAAFZ010000053">
    <property type="protein sequence ID" value="GAA0592824.1"/>
    <property type="molecule type" value="Genomic_DNA"/>
</dbReference>
<dbReference type="RefSeq" id="WP_343896573.1">
    <property type="nucleotide sequence ID" value="NZ_BAAAFZ010000053.1"/>
</dbReference>
<evidence type="ECO:0008006" key="3">
    <source>
        <dbReference type="Google" id="ProtNLM"/>
    </source>
</evidence>
<proteinExistence type="predicted"/>
<organism evidence="1 2">
    <name type="scientific">Craurococcus roseus</name>
    <dbReference type="NCBI Taxonomy" id="77585"/>
    <lineage>
        <taxon>Bacteria</taxon>
        <taxon>Pseudomonadati</taxon>
        <taxon>Pseudomonadota</taxon>
        <taxon>Alphaproteobacteria</taxon>
        <taxon>Acetobacterales</taxon>
        <taxon>Acetobacteraceae</taxon>
        <taxon>Craurococcus</taxon>
    </lineage>
</organism>
<name>A0ABN1FKM9_9PROT</name>
<keyword evidence="2" id="KW-1185">Reference proteome</keyword>
<sequence>MDVEIAIRYSDDRPCLVTVSRPDGGVIWRVLTPLAGIPGSVAEGLREARRLFEAAPWPGCRPN</sequence>
<accession>A0ABN1FKM9</accession>
<reference evidence="1 2" key="1">
    <citation type="journal article" date="2019" name="Int. J. Syst. Evol. Microbiol.">
        <title>The Global Catalogue of Microorganisms (GCM) 10K type strain sequencing project: providing services to taxonomists for standard genome sequencing and annotation.</title>
        <authorList>
            <consortium name="The Broad Institute Genomics Platform"/>
            <consortium name="The Broad Institute Genome Sequencing Center for Infectious Disease"/>
            <person name="Wu L."/>
            <person name="Ma J."/>
        </authorList>
    </citation>
    <scope>NUCLEOTIDE SEQUENCE [LARGE SCALE GENOMIC DNA]</scope>
    <source>
        <strain evidence="1 2">JCM 9933</strain>
    </source>
</reference>
<evidence type="ECO:0000313" key="2">
    <source>
        <dbReference type="Proteomes" id="UP001501588"/>
    </source>
</evidence>
<protein>
    <recommendedName>
        <fullName evidence="3">DUF1902 domain-containing protein</fullName>
    </recommendedName>
</protein>
<dbReference type="Proteomes" id="UP001501588">
    <property type="component" value="Unassembled WGS sequence"/>
</dbReference>
<gene>
    <name evidence="1" type="ORF">GCM10009416_34050</name>
</gene>